<feature type="transmembrane region" description="Helical" evidence="8">
    <location>
        <begin position="1369"/>
        <end position="1394"/>
    </location>
</feature>
<dbReference type="InterPro" id="IPR021109">
    <property type="entry name" value="Peptidase_aspartic_dom_sf"/>
</dbReference>
<evidence type="ECO:0000256" key="6">
    <source>
        <dbReference type="ARBA" id="ARBA00038255"/>
    </source>
</evidence>
<keyword evidence="4" id="KW-0819">tRNA processing</keyword>
<dbReference type="Pfam" id="PF00400">
    <property type="entry name" value="WD40"/>
    <property type="match status" value="2"/>
</dbReference>
<dbReference type="Gene3D" id="2.130.10.10">
    <property type="entry name" value="YVTN repeat-like/Quinoprotein amine dehydrogenase"/>
    <property type="match status" value="4"/>
</dbReference>
<dbReference type="CDD" id="cd00303">
    <property type="entry name" value="retropepsin_like"/>
    <property type="match status" value="1"/>
</dbReference>
<evidence type="ECO:0000256" key="1">
    <source>
        <dbReference type="ARBA" id="ARBA00004496"/>
    </source>
</evidence>
<evidence type="ECO:0000313" key="10">
    <source>
        <dbReference type="Proteomes" id="UP001231189"/>
    </source>
</evidence>
<dbReference type="PROSITE" id="PS50294">
    <property type="entry name" value="WD_REPEATS_REGION"/>
    <property type="match status" value="1"/>
</dbReference>
<keyword evidence="5" id="KW-0677">Repeat</keyword>
<feature type="repeat" description="WD" evidence="7">
    <location>
        <begin position="1073"/>
        <end position="1087"/>
    </location>
</feature>
<keyword evidence="8" id="KW-0472">Membrane</keyword>
<dbReference type="SMART" id="SM00320">
    <property type="entry name" value="WD40"/>
    <property type="match status" value="11"/>
</dbReference>
<dbReference type="PANTHER" id="PTHR14344">
    <property type="entry name" value="WD REPEAT PROTEIN"/>
    <property type="match status" value="1"/>
</dbReference>
<dbReference type="InterPro" id="IPR019775">
    <property type="entry name" value="WD40_repeat_CS"/>
</dbReference>
<feature type="transmembrane region" description="Helical" evidence="8">
    <location>
        <begin position="1415"/>
        <end position="1434"/>
    </location>
</feature>
<evidence type="ECO:0000256" key="3">
    <source>
        <dbReference type="ARBA" id="ARBA00022574"/>
    </source>
</evidence>
<dbReference type="SUPFAM" id="SSF50998">
    <property type="entry name" value="Quinoprotein alcohol dehydrogenase-like"/>
    <property type="match status" value="1"/>
</dbReference>
<dbReference type="PROSITE" id="PS00678">
    <property type="entry name" value="WD_REPEATS_1"/>
    <property type="match status" value="1"/>
</dbReference>
<protein>
    <submittedName>
        <fullName evidence="9">Uncharacterized protein</fullName>
    </submittedName>
</protein>
<evidence type="ECO:0000256" key="4">
    <source>
        <dbReference type="ARBA" id="ARBA00022694"/>
    </source>
</evidence>
<dbReference type="InterPro" id="IPR036322">
    <property type="entry name" value="WD40_repeat_dom_sf"/>
</dbReference>
<proteinExistence type="inferred from homology"/>
<dbReference type="Proteomes" id="UP001231189">
    <property type="component" value="Unassembled WGS sequence"/>
</dbReference>
<name>A0AAD8SKB5_LOLMU</name>
<keyword evidence="2" id="KW-0963">Cytoplasm</keyword>
<dbReference type="EMBL" id="JAUUTY010000004">
    <property type="protein sequence ID" value="KAK1653751.1"/>
    <property type="molecule type" value="Genomic_DNA"/>
</dbReference>
<keyword evidence="8" id="KW-0812">Transmembrane</keyword>
<evidence type="ECO:0000256" key="7">
    <source>
        <dbReference type="PROSITE-ProRule" id="PRU00221"/>
    </source>
</evidence>
<comment type="subcellular location">
    <subcellularLocation>
        <location evidence="1">Cytoplasm</location>
    </subcellularLocation>
</comment>
<feature type="repeat" description="WD" evidence="7">
    <location>
        <begin position="257"/>
        <end position="298"/>
    </location>
</feature>
<organism evidence="9 10">
    <name type="scientific">Lolium multiflorum</name>
    <name type="common">Italian ryegrass</name>
    <name type="synonym">Lolium perenne subsp. multiflorum</name>
    <dbReference type="NCBI Taxonomy" id="4521"/>
    <lineage>
        <taxon>Eukaryota</taxon>
        <taxon>Viridiplantae</taxon>
        <taxon>Streptophyta</taxon>
        <taxon>Embryophyta</taxon>
        <taxon>Tracheophyta</taxon>
        <taxon>Spermatophyta</taxon>
        <taxon>Magnoliopsida</taxon>
        <taxon>Liliopsida</taxon>
        <taxon>Poales</taxon>
        <taxon>Poaceae</taxon>
        <taxon>BOP clade</taxon>
        <taxon>Pooideae</taxon>
        <taxon>Poodae</taxon>
        <taxon>Poeae</taxon>
        <taxon>Poeae Chloroplast Group 2 (Poeae type)</taxon>
        <taxon>Loliodinae</taxon>
        <taxon>Loliinae</taxon>
        <taxon>Lolium</taxon>
    </lineage>
</organism>
<dbReference type="GO" id="GO:0005737">
    <property type="term" value="C:cytoplasm"/>
    <property type="evidence" value="ECO:0007669"/>
    <property type="project" value="UniProtKB-SubCell"/>
</dbReference>
<keyword evidence="3 7" id="KW-0853">WD repeat</keyword>
<dbReference type="GO" id="GO:0030488">
    <property type="term" value="P:tRNA methylation"/>
    <property type="evidence" value="ECO:0007669"/>
    <property type="project" value="TreeGrafter"/>
</dbReference>
<dbReference type="InterPro" id="IPR011047">
    <property type="entry name" value="Quinoprotein_ADH-like_sf"/>
</dbReference>
<dbReference type="InterPro" id="IPR015943">
    <property type="entry name" value="WD40/YVTN_repeat-like_dom_sf"/>
</dbReference>
<reference evidence="9" key="1">
    <citation type="submission" date="2023-07" db="EMBL/GenBank/DDBJ databases">
        <title>A chromosome-level genome assembly of Lolium multiflorum.</title>
        <authorList>
            <person name="Chen Y."/>
            <person name="Copetti D."/>
            <person name="Kolliker R."/>
            <person name="Studer B."/>
        </authorList>
    </citation>
    <scope>NUCLEOTIDE SEQUENCE</scope>
    <source>
        <strain evidence="9">02402/16</strain>
        <tissue evidence="9">Leaf</tissue>
    </source>
</reference>
<evidence type="ECO:0000256" key="5">
    <source>
        <dbReference type="ARBA" id="ARBA00022737"/>
    </source>
</evidence>
<comment type="caution">
    <text evidence="9">The sequence shown here is derived from an EMBL/GenBank/DDBJ whole genome shotgun (WGS) entry which is preliminary data.</text>
</comment>
<keyword evidence="8" id="KW-1133">Transmembrane helix</keyword>
<evidence type="ECO:0000256" key="8">
    <source>
        <dbReference type="SAM" id="Phobius"/>
    </source>
</evidence>
<comment type="similarity">
    <text evidence="6">Belongs to the WD repeat WDR6 family.</text>
</comment>
<dbReference type="PROSITE" id="PS50082">
    <property type="entry name" value="WD_REPEATS_2"/>
    <property type="match status" value="2"/>
</dbReference>
<sequence>MAAGDHHLRLGSYLGDVSALSFLPSSPRPLLLAGTYLPLPPIPIPIPMLIPRSRSPTPRVHAGTGSELLVYDVDAASLVASFKVFDGVRVHGIQPRGSPPADGLTVAVFGERRAKLLRLRVDAGDDGGVRLELEQRLPRFDHWVLDACFLEVDGLLAIGLSDNSVALWDLTEHVFVTRVNSPEKCLLYSMRMWGDSVKSLLVASGTILNEILIWKLVPWTLSSSLLCTDEVEAPADENRENVHFSGNRYMAVHIGRLKEHEGSIFRIAWSSDGSKFMSVSDDRSARMWMLSSQPQNFTNQAANIDNVDIIPKLTLFGHSARIWDCYISDSIVITAGEDCTCCIWGMDGKLIKMFKEHIGRGLWRCLYDPSSLVLITAGFDSAIKVHHLCNSSFHDILEEKVAPDGLKYESEVFEISSPIVSGQYGPLDSKSEYVRCLHFVQENVLYVATNNGYLHHADLSNTNDVRWAEVIQVTEKAPIICMDVMTVHPDSLDKEDIVALGDGHGNVTIVRLTSGNLEPKVELSFTWSAEKDRQLLGIHWCKSLECSHIFTADPRGVLKLWSIRNALYSNAHALAASQEVSLVAVFESPFGARIMCLDVSLQDEILIAGDKKGNIVAFPFHKTLAAHNSSGTQQKIPFCDRFKGAHGISSVTSVHITTSTSDDAQIHTTGGDGCICFFKYGRYVNNVEFVGMRQLKDLGTIQSIYADHVSDTQLVGTYAIGFTSADFVIWDLGNDAKMVQISCGGWRRPYSYYLGTVPEYQNCFAFVKDHSIHVRRHWAPAQDKKLLPQVLHTQFHGREVHSLCFIDPASYSHHEKSTNLWIATGCEDGTVRLTGYSASNAGRWCSSKMLGEHVGGSAVRDTCFITKTYTLIDKSCNSSGSSGNILVENEETTFLLISVGSKQVLTTWILQPRIAENRQVCSGGRDLDSKQSAECSDNGDSAVTFQWLSTHMPPKLTTNRLKAVHVKQNFEEGNSSAQPNLAIMDQMENDWRYLSVTAFLLKHPATKLTVCFAVVACSDATVILRALLLPSRLWFDVALLVPQASPVLVLRHIVDASSACSGDDVGNGDRYIIVSGSTDGTITLWDLTDTIHGFMQLVSETQPHMVFDCQKRPKTGRGSQGGRRRWRSLANNSVKKDSKQTLLPTENDLNASCVAAESSHEISGLEENEVITTEDTTSSSHSCDVPEVQPMQTFSGVHQSGVNCLHVSEMERACPTTGMSSYCIISGGDDQAVQCFVFTLGSPQQSCSMNKASLNSPANGALTILSQHTVPSAHGSAVKGIWTDGVWAFSTGLDQRIRCWKMDPSGKFMEHSHVIISVPEPETLDVYHDRGYLAKSYSRLCGAENTREKRALRRAESAGKFPPEGEIDAIVIVIELDIISITIVIIIITAISTAARIAMDEVRKKLFSISLSGKAAHWIGTAYIISGLMMERVLPKLGRLKSLMLKCPIHELPGNVIIDNFYARLSFQDKTLLDTSCSGSFTRNKEEFKRDLLDRIQENTEGWENDKDRESGIIFDYKCIEAFMDTDKFRNMSATYGLDSQVVANLYKAFASHYELPKKNFDKYHEPYKDKIDSSVNKCVVIETVDHVIHEAYIEKTPFPAKMKEYSVISSAVNKSEKKPIEPEEQIKVEPAVAIVKDLVTENVEDGHIIFCEDASNIVSHPNKSRKTSVHMLSVRIGDHCHYGLCDIGASISAIPYELYTEIMHEIGSCELEDIDVVIRLANRETISPIGIVRDVEVLCGKIKYPADFLIHHVFVGNSKDSFFEDVVNPYMNELKMHPKEFLLVDGELRIKDVQGPKGEGSLEDRMEKLEQEVFNYKKMAEREVDIFHKIVSELIDGHKRETAKLWDDIFSLHDTTNKLQAQLYDVHNQTVSMKTGLNA</sequence>
<dbReference type="Gene3D" id="2.40.70.10">
    <property type="entry name" value="Acid Proteases"/>
    <property type="match status" value="1"/>
</dbReference>
<dbReference type="InterPro" id="IPR001680">
    <property type="entry name" value="WD40_rpt"/>
</dbReference>
<dbReference type="SUPFAM" id="SSF50978">
    <property type="entry name" value="WD40 repeat-like"/>
    <property type="match status" value="1"/>
</dbReference>
<gene>
    <name evidence="9" type="ORF">QYE76_071556</name>
</gene>
<evidence type="ECO:0000313" key="9">
    <source>
        <dbReference type="EMBL" id="KAK1653751.1"/>
    </source>
</evidence>
<accession>A0AAD8SKB5</accession>
<evidence type="ECO:0000256" key="2">
    <source>
        <dbReference type="ARBA" id="ARBA00022490"/>
    </source>
</evidence>
<dbReference type="PANTHER" id="PTHR14344:SF3">
    <property type="entry name" value="WD REPEAT-CONTAINING PROTEIN 6"/>
    <property type="match status" value="1"/>
</dbReference>
<keyword evidence="10" id="KW-1185">Reference proteome</keyword>
<dbReference type="InterPro" id="IPR051973">
    <property type="entry name" value="tRNA_Anticodon_Mtase-Reg"/>
</dbReference>